<protein>
    <submittedName>
        <fullName evidence="1">Uncharacterized protein</fullName>
    </submittedName>
</protein>
<reference evidence="1 2" key="1">
    <citation type="journal article" date="2019" name="New Phytol.">
        <title>Comparative genomics reveals unique wood-decay strategies and fruiting body development in the Schizophyllaceae.</title>
        <authorList>
            <person name="Almasi E."/>
            <person name="Sahu N."/>
            <person name="Krizsan K."/>
            <person name="Balint B."/>
            <person name="Kovacs G.M."/>
            <person name="Kiss B."/>
            <person name="Cseklye J."/>
            <person name="Drula E."/>
            <person name="Henrissat B."/>
            <person name="Nagy I."/>
            <person name="Chovatia M."/>
            <person name="Adam C."/>
            <person name="LaButti K."/>
            <person name="Lipzen A."/>
            <person name="Riley R."/>
            <person name="Grigoriev I.V."/>
            <person name="Nagy L.G."/>
        </authorList>
    </citation>
    <scope>NUCLEOTIDE SEQUENCE [LARGE SCALE GENOMIC DNA]</scope>
    <source>
        <strain evidence="1 2">NL-1724</strain>
    </source>
</reference>
<accession>A0A550BUC5</accession>
<sequence>MRALPWPPLEQPVRLPWAALDCRPYTVPPIFKSHLTKVPAPPANQSLENLPSCAGDDPIRGSYYPANSLDVLWPEWFYPQPGATRPTSGRALPIHAA</sequence>
<dbReference type="Proteomes" id="UP000320762">
    <property type="component" value="Unassembled WGS sequence"/>
</dbReference>
<evidence type="ECO:0000313" key="1">
    <source>
        <dbReference type="EMBL" id="TRM56123.1"/>
    </source>
</evidence>
<dbReference type="OrthoDB" id="3176531at2759"/>
<dbReference type="AlphaFoldDB" id="A0A550BUC5"/>
<proteinExistence type="predicted"/>
<evidence type="ECO:0000313" key="2">
    <source>
        <dbReference type="Proteomes" id="UP000320762"/>
    </source>
</evidence>
<keyword evidence="2" id="KW-1185">Reference proteome</keyword>
<organism evidence="1 2">
    <name type="scientific">Schizophyllum amplum</name>
    <dbReference type="NCBI Taxonomy" id="97359"/>
    <lineage>
        <taxon>Eukaryota</taxon>
        <taxon>Fungi</taxon>
        <taxon>Dikarya</taxon>
        <taxon>Basidiomycota</taxon>
        <taxon>Agaricomycotina</taxon>
        <taxon>Agaricomycetes</taxon>
        <taxon>Agaricomycetidae</taxon>
        <taxon>Agaricales</taxon>
        <taxon>Schizophyllaceae</taxon>
        <taxon>Schizophyllum</taxon>
    </lineage>
</organism>
<gene>
    <name evidence="1" type="ORF">BD626DRAFT_520892</name>
</gene>
<comment type="caution">
    <text evidence="1">The sequence shown here is derived from an EMBL/GenBank/DDBJ whole genome shotgun (WGS) entry which is preliminary data.</text>
</comment>
<name>A0A550BUC5_9AGAR</name>
<dbReference type="EMBL" id="VDMD01000080">
    <property type="protein sequence ID" value="TRM56123.1"/>
    <property type="molecule type" value="Genomic_DNA"/>
</dbReference>